<keyword evidence="3" id="KW-1185">Reference proteome</keyword>
<dbReference type="InterPro" id="IPR025404">
    <property type="entry name" value="DUF4130"/>
</dbReference>
<dbReference type="Proteomes" id="UP001182991">
    <property type="component" value="Unassembled WGS sequence"/>
</dbReference>
<name>A0ABU2KL33_9FLAO</name>
<reference evidence="3" key="1">
    <citation type="submission" date="2023-07" db="EMBL/GenBank/DDBJ databases">
        <title>Isolating and identifying novel microbial strains from the Mariana Trench.</title>
        <authorList>
            <person name="Fu H."/>
        </authorList>
    </citation>
    <scope>NUCLEOTIDE SEQUENCE [LARGE SCALE GENOMIC DNA]</scope>
    <source>
        <strain evidence="3">T-y2</strain>
    </source>
</reference>
<sequence length="256" mass="30467">MQTVFIYDGSFEGLLTAIFEVYELKSDTVHIVTNAHYTASFFEEKHEVATNTQKAKRLWKGILKNAKPTDANLIYRCFLSELPDMEQSILKYVQLIFLHKQSVAKDFGEAYVFRLAEINKKIGREKHRMEAFVRFRKTKDGIYFSSIAPDFNVLPLIESHFKKRYADQIWCIYDISRNYGLYYDLKKVEMVHLELPPSILSSSTSIFEEEELNYQKLWKNYFESTNITARANQKLHEQHVPRRYWKYLSEKNLLEW</sequence>
<organism evidence="2 3">
    <name type="scientific">Mesonia ostreae</name>
    <dbReference type="NCBI Taxonomy" id="861110"/>
    <lineage>
        <taxon>Bacteria</taxon>
        <taxon>Pseudomonadati</taxon>
        <taxon>Bacteroidota</taxon>
        <taxon>Flavobacteriia</taxon>
        <taxon>Flavobacteriales</taxon>
        <taxon>Flavobacteriaceae</taxon>
        <taxon>Mesonia</taxon>
    </lineage>
</organism>
<dbReference type="EMBL" id="JAVRBG010000012">
    <property type="protein sequence ID" value="MDT0295359.1"/>
    <property type="molecule type" value="Genomic_DNA"/>
</dbReference>
<feature type="domain" description="DUF4130" evidence="1">
    <location>
        <begin position="84"/>
        <end position="250"/>
    </location>
</feature>
<dbReference type="InterPro" id="IPR023875">
    <property type="entry name" value="DNA_repair_put"/>
</dbReference>
<accession>A0ABU2KL33</accession>
<gene>
    <name evidence="2" type="ORF">RLT85_12040</name>
</gene>
<evidence type="ECO:0000313" key="3">
    <source>
        <dbReference type="Proteomes" id="UP001182991"/>
    </source>
</evidence>
<proteinExistence type="predicted"/>
<dbReference type="RefSeq" id="WP_311402296.1">
    <property type="nucleotide sequence ID" value="NZ_JAVRBG010000012.1"/>
</dbReference>
<dbReference type="Pfam" id="PF13566">
    <property type="entry name" value="DUF4130"/>
    <property type="match status" value="1"/>
</dbReference>
<evidence type="ECO:0000259" key="1">
    <source>
        <dbReference type="Pfam" id="PF13566"/>
    </source>
</evidence>
<protein>
    <submittedName>
        <fullName evidence="2">TIGR03915 family putative DNA repair protein</fullName>
    </submittedName>
</protein>
<evidence type="ECO:0000313" key="2">
    <source>
        <dbReference type="EMBL" id="MDT0295359.1"/>
    </source>
</evidence>
<dbReference type="NCBIfam" id="TIGR03915">
    <property type="entry name" value="SAM_7_link_chp"/>
    <property type="match status" value="1"/>
</dbReference>
<comment type="caution">
    <text evidence="2">The sequence shown here is derived from an EMBL/GenBank/DDBJ whole genome shotgun (WGS) entry which is preliminary data.</text>
</comment>